<sequence length="404" mass="45923">MAEADVKKFEELVAQAKDNLCLRVMAYFKDSDHSLKDQSLYLALTVDGLKWKALNKNNPVYTVEGIGSNLIRDPYIVKKADGTYLMIATDWTLYGAEKVHANHRLYDGSISKENSWDYETDNYWDVNTTCLIFADSPDMIHWSNPRQIQMVSDELKKEFYKNCGNYMHCWAPEVVFDTDENGCAKVIHVAKDGTEYRYGVIWSGDGEENGHRKISDDREYNETWVNWTNDFETFTPGEIYFANSSANIDASVLTDTAMTGSSEKKYYLFFKDQVEHQHGIGQVEASSLDSHSFDAAKDFSNVIYSKDKGNGDITKVTGSLYNEGEGPFAFRPYKDRNLWYLFVDCHDAHAEKVFGAFSSTDLKNWKSENDATEFPDGVIRHGSTVSVTLEEAISLVRAFGLENI</sequence>
<evidence type="ECO:0000313" key="1">
    <source>
        <dbReference type="EMBL" id="MBB5218710.1"/>
    </source>
</evidence>
<accession>A0A840SDA4</accession>
<proteinExistence type="predicted"/>
<reference evidence="1 2" key="1">
    <citation type="submission" date="2020-08" db="EMBL/GenBank/DDBJ databases">
        <title>Genomic Encyclopedia of Type Strains, Phase IV (KMG-IV): sequencing the most valuable type-strain genomes for metagenomic binning, comparative biology and taxonomic classification.</title>
        <authorList>
            <person name="Goeker M."/>
        </authorList>
    </citation>
    <scope>NUCLEOTIDE SEQUENCE [LARGE SCALE GENOMIC DNA]</scope>
    <source>
        <strain evidence="1 2">DSM 103679</strain>
    </source>
</reference>
<dbReference type="PANTHER" id="PTHR43301:SF3">
    <property type="entry name" value="ARABINAN ENDO-1,5-ALPHA-L-ARABINOSIDASE A-RELATED"/>
    <property type="match status" value="1"/>
</dbReference>
<organism evidence="1 2">
    <name type="scientific">Treponema rectale</name>
    <dbReference type="NCBI Taxonomy" id="744512"/>
    <lineage>
        <taxon>Bacteria</taxon>
        <taxon>Pseudomonadati</taxon>
        <taxon>Spirochaetota</taxon>
        <taxon>Spirochaetia</taxon>
        <taxon>Spirochaetales</taxon>
        <taxon>Treponemataceae</taxon>
        <taxon>Treponema</taxon>
    </lineage>
</organism>
<dbReference type="AlphaFoldDB" id="A0A840SDA4"/>
<gene>
    <name evidence="1" type="ORF">HNP77_001079</name>
</gene>
<dbReference type="Gene3D" id="2.115.10.20">
    <property type="entry name" value="Glycosyl hydrolase domain, family 43"/>
    <property type="match status" value="1"/>
</dbReference>
<dbReference type="PANTHER" id="PTHR43301">
    <property type="entry name" value="ARABINAN ENDO-1,5-ALPHA-L-ARABINOSIDASE"/>
    <property type="match status" value="1"/>
</dbReference>
<dbReference type="RefSeq" id="WP_184652155.1">
    <property type="nucleotide sequence ID" value="NZ_JACHFR010000002.1"/>
</dbReference>
<dbReference type="SUPFAM" id="SSF75005">
    <property type="entry name" value="Arabinanase/levansucrase/invertase"/>
    <property type="match status" value="1"/>
</dbReference>
<protein>
    <submittedName>
        <fullName evidence="1">Uncharacterized protein</fullName>
    </submittedName>
</protein>
<keyword evidence="2" id="KW-1185">Reference proteome</keyword>
<dbReference type="InterPro" id="IPR050727">
    <property type="entry name" value="GH43_arabinanases"/>
</dbReference>
<name>A0A840SDA4_9SPIR</name>
<evidence type="ECO:0000313" key="2">
    <source>
        <dbReference type="Proteomes" id="UP000578697"/>
    </source>
</evidence>
<dbReference type="EMBL" id="JACHFR010000002">
    <property type="protein sequence ID" value="MBB5218710.1"/>
    <property type="molecule type" value="Genomic_DNA"/>
</dbReference>
<dbReference type="InterPro" id="IPR023296">
    <property type="entry name" value="Glyco_hydro_beta-prop_sf"/>
</dbReference>
<comment type="caution">
    <text evidence="1">The sequence shown here is derived from an EMBL/GenBank/DDBJ whole genome shotgun (WGS) entry which is preliminary data.</text>
</comment>
<dbReference type="Proteomes" id="UP000578697">
    <property type="component" value="Unassembled WGS sequence"/>
</dbReference>